<evidence type="ECO:0000313" key="2">
    <source>
        <dbReference type="Proteomes" id="UP000492821"/>
    </source>
</evidence>
<dbReference type="WBParaSite" id="Pan_g19244.t1">
    <property type="protein sequence ID" value="Pan_g19244.t1"/>
    <property type="gene ID" value="Pan_g19244"/>
</dbReference>
<proteinExistence type="predicted"/>
<organism evidence="2 3">
    <name type="scientific">Panagrellus redivivus</name>
    <name type="common">Microworm</name>
    <dbReference type="NCBI Taxonomy" id="6233"/>
    <lineage>
        <taxon>Eukaryota</taxon>
        <taxon>Metazoa</taxon>
        <taxon>Ecdysozoa</taxon>
        <taxon>Nematoda</taxon>
        <taxon>Chromadorea</taxon>
        <taxon>Rhabditida</taxon>
        <taxon>Tylenchina</taxon>
        <taxon>Panagrolaimomorpha</taxon>
        <taxon>Panagrolaimoidea</taxon>
        <taxon>Panagrolaimidae</taxon>
        <taxon>Panagrellus</taxon>
    </lineage>
</organism>
<reference evidence="2" key="1">
    <citation type="journal article" date="2013" name="Genetics">
        <title>The draft genome and transcriptome of Panagrellus redivivus are shaped by the harsh demands of a free-living lifestyle.</title>
        <authorList>
            <person name="Srinivasan J."/>
            <person name="Dillman A.R."/>
            <person name="Macchietto M.G."/>
            <person name="Heikkinen L."/>
            <person name="Lakso M."/>
            <person name="Fracchia K.M."/>
            <person name="Antoshechkin I."/>
            <person name="Mortazavi A."/>
            <person name="Wong G."/>
            <person name="Sternberg P.W."/>
        </authorList>
    </citation>
    <scope>NUCLEOTIDE SEQUENCE [LARGE SCALE GENOMIC DNA]</scope>
    <source>
        <strain evidence="2">MT8872</strain>
    </source>
</reference>
<evidence type="ECO:0000313" key="3">
    <source>
        <dbReference type="WBParaSite" id="Pan_g19244.t1"/>
    </source>
</evidence>
<dbReference type="AlphaFoldDB" id="A0A7E4VC85"/>
<accession>A0A7E4VC85</accession>
<evidence type="ECO:0000256" key="1">
    <source>
        <dbReference type="SAM" id="SignalP"/>
    </source>
</evidence>
<keyword evidence="1" id="KW-0732">Signal</keyword>
<name>A0A7E4VC85_PANRE</name>
<sequence length="74" mass="8244">MSLKLVKLSLFCIIISLFVLVTTVESKPMGPNVGGSDTIVLSSPFMSNCFFSPMNCIPYKSGELRRIVVRRARF</sequence>
<dbReference type="Proteomes" id="UP000492821">
    <property type="component" value="Unassembled WGS sequence"/>
</dbReference>
<protein>
    <submittedName>
        <fullName evidence="3">Transmembrane protein</fullName>
    </submittedName>
</protein>
<feature type="chain" id="PRO_5028871330" evidence="1">
    <location>
        <begin position="27"/>
        <end position="74"/>
    </location>
</feature>
<keyword evidence="2" id="KW-1185">Reference proteome</keyword>
<feature type="signal peptide" evidence="1">
    <location>
        <begin position="1"/>
        <end position="26"/>
    </location>
</feature>
<reference evidence="3" key="2">
    <citation type="submission" date="2020-10" db="UniProtKB">
        <authorList>
            <consortium name="WormBaseParasite"/>
        </authorList>
    </citation>
    <scope>IDENTIFICATION</scope>
</reference>